<dbReference type="GO" id="GO:0016020">
    <property type="term" value="C:membrane"/>
    <property type="evidence" value="ECO:0007669"/>
    <property type="project" value="UniProtKB-SubCell"/>
</dbReference>
<dbReference type="Pfam" id="PF01343">
    <property type="entry name" value="Peptidase_S49"/>
    <property type="match status" value="2"/>
</dbReference>
<reference evidence="10 11" key="1">
    <citation type="submission" date="2019-10" db="EMBL/GenBank/DDBJ databases">
        <title>Genome sequence of Phaeocystidibacter marisrubri JCM30614 (type strain).</title>
        <authorList>
            <person name="Bowman J.P."/>
        </authorList>
    </citation>
    <scope>NUCLEOTIDE SEQUENCE [LARGE SCALE GENOMIC DNA]</scope>
    <source>
        <strain evidence="10 11">JCM 30614</strain>
    </source>
</reference>
<feature type="active site" description="Nucleophile" evidence="7">
    <location>
        <position position="404"/>
    </location>
</feature>
<dbReference type="Proteomes" id="UP000484164">
    <property type="component" value="Unassembled WGS sequence"/>
</dbReference>
<dbReference type="AlphaFoldDB" id="A0A6L3ZDZ3"/>
<dbReference type="Gene3D" id="3.90.226.10">
    <property type="entry name" value="2-enoyl-CoA Hydratase, Chain A, domain 1"/>
    <property type="match status" value="4"/>
</dbReference>
<dbReference type="CDD" id="cd07018">
    <property type="entry name" value="S49_SppA_67K_type"/>
    <property type="match status" value="1"/>
</dbReference>
<gene>
    <name evidence="10" type="primary">sppA</name>
    <name evidence="10" type="ORF">F8C82_10135</name>
</gene>
<dbReference type="GO" id="GO:0008236">
    <property type="term" value="F:serine-type peptidase activity"/>
    <property type="evidence" value="ECO:0007669"/>
    <property type="project" value="UniProtKB-KW"/>
</dbReference>
<feature type="transmembrane region" description="Helical" evidence="8">
    <location>
        <begin position="25"/>
        <end position="48"/>
    </location>
</feature>
<dbReference type="InterPro" id="IPR004635">
    <property type="entry name" value="Pept_S49_SppA"/>
</dbReference>
<sequence length="607" mass="65755">MLSTTFANFPCSSKPKANAIMKTFFQAYLGSLVAGITLFFLGFLLILASGMGSKDNFIPSGSILKIDLSGVMQDHVPNNAFPFMDELLGRSTVLSMEDIIFNIEKAGRDPQIEGIYLNFDFFTAGTPQLREIRQALEAFKESGKTVYAFGQVIDRQAYYLASTADSLILSPVGVMEWTGIASSQPYLKGVLDKIGVEIQLIRGRDNAYKSAGEPFIATEMSDSNRAQISSYINSVWNEIIKDVAGDGRVSEQTLNDIAATGGLLFPADALDLGLIDAIAHEDEVLAFFAEDPSNPDFDNLNFVSLGKYKNTIVPSEGGSLHERIAVVYAEGDVSIGKSSSGVMGAETIIEALREVRTNDDIAAVVLRVNSPGGLSLAGDAMWREVQLTAEAKPLVVSMGNVAASAGYLISAPADYIMVQPQTITGSIGVFAMFPIAEGLLHDKLGVNFETVATHEMAGMGVPDRPLTEAEYALLQNNVDVIYNRFRDAVASGRDMDRAAVDKLAKGRVWTGVQAIENGLADGEGGLVDAIEKAKELAGIEGPARRSTYPQVQDPLTEWLNSMQATSKVETLKAEMGPLYPLYNQWSELQKMMGFQQRLVDYSMHQPL</sequence>
<dbReference type="PIRSF" id="PIRSF001217">
    <property type="entry name" value="Protease_4_SppA"/>
    <property type="match status" value="1"/>
</dbReference>
<keyword evidence="8" id="KW-1133">Transmembrane helix</keyword>
<comment type="caution">
    <text evidence="10">The sequence shown here is derived from an EMBL/GenBank/DDBJ whole genome shotgun (WGS) entry which is preliminary data.</text>
</comment>
<evidence type="ECO:0000256" key="8">
    <source>
        <dbReference type="SAM" id="Phobius"/>
    </source>
</evidence>
<evidence type="ECO:0000256" key="6">
    <source>
        <dbReference type="ARBA" id="ARBA00023136"/>
    </source>
</evidence>
<keyword evidence="5" id="KW-0720">Serine protease</keyword>
<feature type="active site" description="Proton donor/acceptor" evidence="7">
    <location>
        <position position="209"/>
    </location>
</feature>
<comment type="subcellular location">
    <subcellularLocation>
        <location evidence="1">Membrane</location>
    </subcellularLocation>
</comment>
<evidence type="ECO:0000256" key="5">
    <source>
        <dbReference type="ARBA" id="ARBA00022825"/>
    </source>
</evidence>
<keyword evidence="8" id="KW-0812">Transmembrane</keyword>
<feature type="domain" description="Peptidase S49" evidence="9">
    <location>
        <begin position="389"/>
        <end position="539"/>
    </location>
</feature>
<evidence type="ECO:0000256" key="4">
    <source>
        <dbReference type="ARBA" id="ARBA00022801"/>
    </source>
</evidence>
<keyword evidence="3" id="KW-0645">Protease</keyword>
<dbReference type="InterPro" id="IPR047217">
    <property type="entry name" value="S49_SppA_67K_type_N"/>
</dbReference>
<evidence type="ECO:0000256" key="3">
    <source>
        <dbReference type="ARBA" id="ARBA00022670"/>
    </source>
</evidence>
<proteinExistence type="inferred from homology"/>
<name>A0A6L3ZDZ3_9FLAO</name>
<dbReference type="InterPro" id="IPR002142">
    <property type="entry name" value="Peptidase_S49"/>
</dbReference>
<evidence type="ECO:0000259" key="9">
    <source>
        <dbReference type="Pfam" id="PF01343"/>
    </source>
</evidence>
<keyword evidence="4" id="KW-0378">Hydrolase</keyword>
<dbReference type="NCBIfam" id="TIGR00706">
    <property type="entry name" value="SppA_dom"/>
    <property type="match status" value="1"/>
</dbReference>
<dbReference type="NCBIfam" id="TIGR00705">
    <property type="entry name" value="SppA_67K"/>
    <property type="match status" value="1"/>
</dbReference>
<protein>
    <submittedName>
        <fullName evidence="10">Signal peptide peptidase SppA</fullName>
    </submittedName>
</protein>
<dbReference type="OrthoDB" id="9764363at2"/>
<keyword evidence="11" id="KW-1185">Reference proteome</keyword>
<dbReference type="SUPFAM" id="SSF52096">
    <property type="entry name" value="ClpP/crotonase"/>
    <property type="match status" value="2"/>
</dbReference>
<dbReference type="CDD" id="cd07023">
    <property type="entry name" value="S49_Sppa_N_C"/>
    <property type="match status" value="1"/>
</dbReference>
<evidence type="ECO:0000256" key="2">
    <source>
        <dbReference type="ARBA" id="ARBA00008683"/>
    </source>
</evidence>
<accession>A0A6L3ZDZ3</accession>
<evidence type="ECO:0000256" key="7">
    <source>
        <dbReference type="PIRSR" id="PIRSR001217-1"/>
    </source>
</evidence>
<evidence type="ECO:0000313" key="10">
    <source>
        <dbReference type="EMBL" id="KAB2816041.1"/>
    </source>
</evidence>
<dbReference type="EMBL" id="WBVQ01000002">
    <property type="protein sequence ID" value="KAB2816041.1"/>
    <property type="molecule type" value="Genomic_DNA"/>
</dbReference>
<feature type="domain" description="Peptidase S49" evidence="9">
    <location>
        <begin position="139"/>
        <end position="288"/>
    </location>
</feature>
<dbReference type="PANTHER" id="PTHR33209">
    <property type="entry name" value="PROTEASE 4"/>
    <property type="match status" value="1"/>
</dbReference>
<organism evidence="10 11">
    <name type="scientific">Phaeocystidibacter marisrubri</name>
    <dbReference type="NCBI Taxonomy" id="1577780"/>
    <lineage>
        <taxon>Bacteria</taxon>
        <taxon>Pseudomonadati</taxon>
        <taxon>Bacteroidota</taxon>
        <taxon>Flavobacteriia</taxon>
        <taxon>Flavobacteriales</taxon>
        <taxon>Phaeocystidibacteraceae</taxon>
        <taxon>Phaeocystidibacter</taxon>
    </lineage>
</organism>
<dbReference type="InterPro" id="IPR029045">
    <property type="entry name" value="ClpP/crotonase-like_dom_sf"/>
</dbReference>
<dbReference type="InterPro" id="IPR004634">
    <property type="entry name" value="Pept_S49_pIV"/>
</dbReference>
<dbReference type="PANTHER" id="PTHR33209:SF1">
    <property type="entry name" value="PEPTIDASE S49 DOMAIN-CONTAINING PROTEIN"/>
    <property type="match status" value="1"/>
</dbReference>
<dbReference type="GO" id="GO:0006465">
    <property type="term" value="P:signal peptide processing"/>
    <property type="evidence" value="ECO:0007669"/>
    <property type="project" value="InterPro"/>
</dbReference>
<evidence type="ECO:0000313" key="11">
    <source>
        <dbReference type="Proteomes" id="UP000484164"/>
    </source>
</evidence>
<dbReference type="InterPro" id="IPR047272">
    <property type="entry name" value="S49_SppA_C"/>
</dbReference>
<comment type="similarity">
    <text evidence="2">Belongs to the peptidase S49 family.</text>
</comment>
<evidence type="ECO:0000256" key="1">
    <source>
        <dbReference type="ARBA" id="ARBA00004370"/>
    </source>
</evidence>
<keyword evidence="6 8" id="KW-0472">Membrane</keyword>